<feature type="region of interest" description="Disordered" evidence="1">
    <location>
        <begin position="1"/>
        <end position="80"/>
    </location>
</feature>
<dbReference type="EMBL" id="JAHUTJ010022268">
    <property type="protein sequence ID" value="MED6272652.1"/>
    <property type="molecule type" value="Genomic_DNA"/>
</dbReference>
<gene>
    <name evidence="2" type="ORF">CHARACLAT_032536</name>
</gene>
<reference evidence="2 3" key="1">
    <citation type="submission" date="2021-06" db="EMBL/GenBank/DDBJ databases">
        <authorList>
            <person name="Palmer J.M."/>
        </authorList>
    </citation>
    <scope>NUCLEOTIDE SEQUENCE [LARGE SCALE GENOMIC DNA]</scope>
    <source>
        <strain evidence="2 3">CL_MEX2019</strain>
        <tissue evidence="2">Muscle</tissue>
    </source>
</reference>
<evidence type="ECO:0000313" key="2">
    <source>
        <dbReference type="EMBL" id="MED6272652.1"/>
    </source>
</evidence>
<feature type="compositionally biased region" description="Low complexity" evidence="1">
    <location>
        <begin position="52"/>
        <end position="62"/>
    </location>
</feature>
<dbReference type="Proteomes" id="UP001352852">
    <property type="component" value="Unassembled WGS sequence"/>
</dbReference>
<evidence type="ECO:0000313" key="3">
    <source>
        <dbReference type="Proteomes" id="UP001352852"/>
    </source>
</evidence>
<evidence type="ECO:0000256" key="1">
    <source>
        <dbReference type="SAM" id="MobiDB-lite"/>
    </source>
</evidence>
<keyword evidence="3" id="KW-1185">Reference proteome</keyword>
<sequence length="80" mass="8339">MSGCLEEEELGAESPGSSSSSMRSNWSKEKPPDFSAGPGPSDAEFLSDETRSAAASLATRTLNRSISSSCRDGGFSFSPD</sequence>
<protein>
    <submittedName>
        <fullName evidence="2">Uncharacterized protein</fullName>
    </submittedName>
</protein>
<name>A0ABU7DBY5_9TELE</name>
<feature type="compositionally biased region" description="Low complexity" evidence="1">
    <location>
        <begin position="12"/>
        <end position="25"/>
    </location>
</feature>
<proteinExistence type="predicted"/>
<comment type="caution">
    <text evidence="2">The sequence shown here is derived from an EMBL/GenBank/DDBJ whole genome shotgun (WGS) entry which is preliminary data.</text>
</comment>
<organism evidence="2 3">
    <name type="scientific">Characodon lateralis</name>
    <dbReference type="NCBI Taxonomy" id="208331"/>
    <lineage>
        <taxon>Eukaryota</taxon>
        <taxon>Metazoa</taxon>
        <taxon>Chordata</taxon>
        <taxon>Craniata</taxon>
        <taxon>Vertebrata</taxon>
        <taxon>Euteleostomi</taxon>
        <taxon>Actinopterygii</taxon>
        <taxon>Neopterygii</taxon>
        <taxon>Teleostei</taxon>
        <taxon>Neoteleostei</taxon>
        <taxon>Acanthomorphata</taxon>
        <taxon>Ovalentaria</taxon>
        <taxon>Atherinomorphae</taxon>
        <taxon>Cyprinodontiformes</taxon>
        <taxon>Goodeidae</taxon>
        <taxon>Characodon</taxon>
    </lineage>
</organism>
<feature type="compositionally biased region" description="Acidic residues" evidence="1">
    <location>
        <begin position="1"/>
        <end position="11"/>
    </location>
</feature>
<accession>A0ABU7DBY5</accession>